<dbReference type="AlphaFoldDB" id="A0AAV4BJH6"/>
<protein>
    <submittedName>
        <fullName evidence="2">Uncharacterized protein</fullName>
    </submittedName>
</protein>
<evidence type="ECO:0000313" key="3">
    <source>
        <dbReference type="Proteomes" id="UP000735302"/>
    </source>
</evidence>
<sequence length="90" mass="10700">MIKEKEEEEKDMKEKEEEQQQEKQEKEEEEQEEDVSIENPQSSECYTVILLPITKVLGQMSKITHTGKTCQCYIPCQEYCRTIPLRKCQI</sequence>
<dbReference type="EMBL" id="BLXT01005511">
    <property type="protein sequence ID" value="GFO23486.1"/>
    <property type="molecule type" value="Genomic_DNA"/>
</dbReference>
<comment type="caution">
    <text evidence="2">The sequence shown here is derived from an EMBL/GenBank/DDBJ whole genome shotgun (WGS) entry which is preliminary data.</text>
</comment>
<gene>
    <name evidence="2" type="ORF">PoB_004999100</name>
</gene>
<name>A0AAV4BJH6_9GAST</name>
<dbReference type="Proteomes" id="UP000735302">
    <property type="component" value="Unassembled WGS sequence"/>
</dbReference>
<accession>A0AAV4BJH6</accession>
<evidence type="ECO:0000256" key="1">
    <source>
        <dbReference type="SAM" id="MobiDB-lite"/>
    </source>
</evidence>
<proteinExistence type="predicted"/>
<feature type="region of interest" description="Disordered" evidence="1">
    <location>
        <begin position="1"/>
        <end position="40"/>
    </location>
</feature>
<feature type="compositionally biased region" description="Basic and acidic residues" evidence="1">
    <location>
        <begin position="1"/>
        <end position="26"/>
    </location>
</feature>
<feature type="compositionally biased region" description="Acidic residues" evidence="1">
    <location>
        <begin position="27"/>
        <end position="36"/>
    </location>
</feature>
<reference evidence="2 3" key="1">
    <citation type="journal article" date="2021" name="Elife">
        <title>Chloroplast acquisition without the gene transfer in kleptoplastic sea slugs, Plakobranchus ocellatus.</title>
        <authorList>
            <person name="Maeda T."/>
            <person name="Takahashi S."/>
            <person name="Yoshida T."/>
            <person name="Shimamura S."/>
            <person name="Takaki Y."/>
            <person name="Nagai Y."/>
            <person name="Toyoda A."/>
            <person name="Suzuki Y."/>
            <person name="Arimoto A."/>
            <person name="Ishii H."/>
            <person name="Satoh N."/>
            <person name="Nishiyama T."/>
            <person name="Hasebe M."/>
            <person name="Maruyama T."/>
            <person name="Minagawa J."/>
            <person name="Obokata J."/>
            <person name="Shigenobu S."/>
        </authorList>
    </citation>
    <scope>NUCLEOTIDE SEQUENCE [LARGE SCALE GENOMIC DNA]</scope>
</reference>
<evidence type="ECO:0000313" key="2">
    <source>
        <dbReference type="EMBL" id="GFO23486.1"/>
    </source>
</evidence>
<organism evidence="2 3">
    <name type="scientific">Plakobranchus ocellatus</name>
    <dbReference type="NCBI Taxonomy" id="259542"/>
    <lineage>
        <taxon>Eukaryota</taxon>
        <taxon>Metazoa</taxon>
        <taxon>Spiralia</taxon>
        <taxon>Lophotrochozoa</taxon>
        <taxon>Mollusca</taxon>
        <taxon>Gastropoda</taxon>
        <taxon>Heterobranchia</taxon>
        <taxon>Euthyneura</taxon>
        <taxon>Panpulmonata</taxon>
        <taxon>Sacoglossa</taxon>
        <taxon>Placobranchoidea</taxon>
        <taxon>Plakobranchidae</taxon>
        <taxon>Plakobranchus</taxon>
    </lineage>
</organism>
<keyword evidence="3" id="KW-1185">Reference proteome</keyword>